<comment type="caution">
    <text evidence="1">The sequence shown here is derived from an EMBL/GenBank/DDBJ whole genome shotgun (WGS) entry which is preliminary data.</text>
</comment>
<sequence>MIRGIHANWQCGKTTSTRMSQCDFPPESQKILTPCIKGAADTTHNNTQSAMQTLETVRIQSSNWADIEGHRQTMPYAVCSGYAG</sequence>
<proteinExistence type="predicted"/>
<organism evidence="1 2">
    <name type="scientific">Dryococelus australis</name>
    <dbReference type="NCBI Taxonomy" id="614101"/>
    <lineage>
        <taxon>Eukaryota</taxon>
        <taxon>Metazoa</taxon>
        <taxon>Ecdysozoa</taxon>
        <taxon>Arthropoda</taxon>
        <taxon>Hexapoda</taxon>
        <taxon>Insecta</taxon>
        <taxon>Pterygota</taxon>
        <taxon>Neoptera</taxon>
        <taxon>Polyneoptera</taxon>
        <taxon>Phasmatodea</taxon>
        <taxon>Verophasmatodea</taxon>
        <taxon>Anareolatae</taxon>
        <taxon>Phasmatidae</taxon>
        <taxon>Eurycanthinae</taxon>
        <taxon>Dryococelus</taxon>
    </lineage>
</organism>
<gene>
    <name evidence="1" type="ORF">PR048_016144</name>
</gene>
<dbReference type="EMBL" id="JARBHB010000005">
    <property type="protein sequence ID" value="KAJ8884287.1"/>
    <property type="molecule type" value="Genomic_DNA"/>
</dbReference>
<reference evidence="1 2" key="1">
    <citation type="submission" date="2023-02" db="EMBL/GenBank/DDBJ databases">
        <title>LHISI_Scaffold_Assembly.</title>
        <authorList>
            <person name="Stuart O.P."/>
            <person name="Cleave R."/>
            <person name="Magrath M.J.L."/>
            <person name="Mikheyev A.S."/>
        </authorList>
    </citation>
    <scope>NUCLEOTIDE SEQUENCE [LARGE SCALE GENOMIC DNA]</scope>
    <source>
        <strain evidence="1">Daus_M_001</strain>
        <tissue evidence="1">Leg muscle</tissue>
    </source>
</reference>
<protein>
    <submittedName>
        <fullName evidence="1">Uncharacterized protein</fullName>
    </submittedName>
</protein>
<dbReference type="Proteomes" id="UP001159363">
    <property type="component" value="Chromosome 4"/>
</dbReference>
<accession>A0ABQ9HJ71</accession>
<name>A0ABQ9HJ71_9NEOP</name>
<evidence type="ECO:0000313" key="2">
    <source>
        <dbReference type="Proteomes" id="UP001159363"/>
    </source>
</evidence>
<keyword evidence="2" id="KW-1185">Reference proteome</keyword>
<evidence type="ECO:0000313" key="1">
    <source>
        <dbReference type="EMBL" id="KAJ8884287.1"/>
    </source>
</evidence>